<sequence length="272" mass="31054">MIKKGILYTFLLCIINTLSAQDFDTEVGKAITDIAQQLNKKKNIQIAIYPFQYLKNNEEGLAEYITDEFWEGLPRKATSFEVIDRATFEEYFQEHQLKSEGLIDPSTEKEFGMLIAADAYITGKVYVFNSIIRLKIKVTDTQTGRIIATGSQKLPITYDMAKYLGLEGWEEKKKEVEKNKSENPNCAEENVGDVCFQNNTKNFYYIQINDYGTLSTIYSTISVNPGEYGCFKNLPLEGFYYRVSKDKFGNSSNNKLGTIHIKECESKVVTIN</sequence>
<evidence type="ECO:0000313" key="3">
    <source>
        <dbReference type="Proteomes" id="UP001596043"/>
    </source>
</evidence>
<gene>
    <name evidence="2" type="ORF">ACFO3O_06625</name>
</gene>
<evidence type="ECO:0000313" key="2">
    <source>
        <dbReference type="EMBL" id="MFC4633574.1"/>
    </source>
</evidence>
<organism evidence="2 3">
    <name type="scientific">Dokdonia ponticola</name>
    <dbReference type="NCBI Taxonomy" id="2041041"/>
    <lineage>
        <taxon>Bacteria</taxon>
        <taxon>Pseudomonadati</taxon>
        <taxon>Bacteroidota</taxon>
        <taxon>Flavobacteriia</taxon>
        <taxon>Flavobacteriales</taxon>
        <taxon>Flavobacteriaceae</taxon>
        <taxon>Dokdonia</taxon>
    </lineage>
</organism>
<dbReference type="Proteomes" id="UP001596043">
    <property type="component" value="Unassembled WGS sequence"/>
</dbReference>
<proteinExistence type="predicted"/>
<keyword evidence="1" id="KW-0732">Signal</keyword>
<dbReference type="EMBL" id="JBHSFV010000003">
    <property type="protein sequence ID" value="MFC4633574.1"/>
    <property type="molecule type" value="Genomic_DNA"/>
</dbReference>
<dbReference type="RefSeq" id="WP_379977786.1">
    <property type="nucleotide sequence ID" value="NZ_JBHSFV010000003.1"/>
</dbReference>
<evidence type="ECO:0000256" key="1">
    <source>
        <dbReference type="SAM" id="SignalP"/>
    </source>
</evidence>
<evidence type="ECO:0008006" key="4">
    <source>
        <dbReference type="Google" id="ProtNLM"/>
    </source>
</evidence>
<reference evidence="3" key="1">
    <citation type="journal article" date="2019" name="Int. J. Syst. Evol. Microbiol.">
        <title>The Global Catalogue of Microorganisms (GCM) 10K type strain sequencing project: providing services to taxonomists for standard genome sequencing and annotation.</title>
        <authorList>
            <consortium name="The Broad Institute Genomics Platform"/>
            <consortium name="The Broad Institute Genome Sequencing Center for Infectious Disease"/>
            <person name="Wu L."/>
            <person name="Ma J."/>
        </authorList>
    </citation>
    <scope>NUCLEOTIDE SEQUENCE [LARGE SCALE GENOMIC DNA]</scope>
    <source>
        <strain evidence="3">YJ-61-S</strain>
    </source>
</reference>
<name>A0ABV9HWA6_9FLAO</name>
<feature type="chain" id="PRO_5046399157" description="Penicillin-binding protein activator LpoB" evidence="1">
    <location>
        <begin position="21"/>
        <end position="272"/>
    </location>
</feature>
<comment type="caution">
    <text evidence="2">The sequence shown here is derived from an EMBL/GenBank/DDBJ whole genome shotgun (WGS) entry which is preliminary data.</text>
</comment>
<dbReference type="Gene3D" id="3.40.50.10610">
    <property type="entry name" value="ABC-type transport auxiliary lipoprotein component"/>
    <property type="match status" value="1"/>
</dbReference>
<protein>
    <recommendedName>
        <fullName evidence="4">Penicillin-binding protein activator LpoB</fullName>
    </recommendedName>
</protein>
<accession>A0ABV9HWA6</accession>
<feature type="signal peptide" evidence="1">
    <location>
        <begin position="1"/>
        <end position="20"/>
    </location>
</feature>
<keyword evidence="3" id="KW-1185">Reference proteome</keyword>